<name>A0A1S3IKK6_LINAN</name>
<dbReference type="Proteomes" id="UP000085678">
    <property type="component" value="Unplaced"/>
</dbReference>
<dbReference type="InterPro" id="IPR036383">
    <property type="entry name" value="TSP1_rpt_sf"/>
</dbReference>
<dbReference type="SUPFAM" id="SSF82895">
    <property type="entry name" value="TSP-1 type 1 repeat"/>
    <property type="match status" value="1"/>
</dbReference>
<dbReference type="AlphaFoldDB" id="A0A1S3IKK6"/>
<dbReference type="PROSITE" id="PS50092">
    <property type="entry name" value="TSP1"/>
    <property type="match status" value="1"/>
</dbReference>
<evidence type="ECO:0000313" key="1">
    <source>
        <dbReference type="Proteomes" id="UP000085678"/>
    </source>
</evidence>
<dbReference type="InterPro" id="IPR000884">
    <property type="entry name" value="TSP1_rpt"/>
</dbReference>
<accession>A0A1S3IKK6</accession>
<dbReference type="RefSeq" id="XP_013398775.1">
    <property type="nucleotide sequence ID" value="XM_013543321.1"/>
</dbReference>
<reference evidence="2" key="1">
    <citation type="submission" date="2025-08" db="UniProtKB">
        <authorList>
            <consortium name="RefSeq"/>
        </authorList>
    </citation>
    <scope>IDENTIFICATION</scope>
    <source>
        <tissue evidence="2">Gonads</tissue>
    </source>
</reference>
<proteinExistence type="predicted"/>
<dbReference type="GeneID" id="106165209"/>
<keyword evidence="1" id="KW-1185">Reference proteome</keyword>
<organism evidence="1 2">
    <name type="scientific">Lingula anatina</name>
    <name type="common">Brachiopod</name>
    <name type="synonym">Lingula unguis</name>
    <dbReference type="NCBI Taxonomy" id="7574"/>
    <lineage>
        <taxon>Eukaryota</taxon>
        <taxon>Metazoa</taxon>
        <taxon>Spiralia</taxon>
        <taxon>Lophotrochozoa</taxon>
        <taxon>Brachiopoda</taxon>
        <taxon>Linguliformea</taxon>
        <taxon>Lingulata</taxon>
        <taxon>Lingulida</taxon>
        <taxon>Linguloidea</taxon>
        <taxon>Lingulidae</taxon>
        <taxon>Lingula</taxon>
    </lineage>
</organism>
<evidence type="ECO:0000313" key="2">
    <source>
        <dbReference type="RefSeq" id="XP_013398775.1"/>
    </source>
</evidence>
<gene>
    <name evidence="2" type="primary">LOC106165209</name>
</gene>
<sequence length="98" mass="10603">MKVPDEFISPVTATAKGSHGNTRFWWLQLGQPNNQVAVSGWGPWSGFGFCCNGVQRRIRYCRIPSYLGSAGCDGPTWEEFVACPDGATDTCATLVSGK</sequence>
<protein>
    <submittedName>
        <fullName evidence="2">Uncharacterized protein LOC106165209 isoform X2</fullName>
    </submittedName>
</protein>